<dbReference type="EMBL" id="BAVZ01000002">
    <property type="protein sequence ID" value="GAF06798.1"/>
    <property type="molecule type" value="Genomic_DNA"/>
</dbReference>
<protein>
    <submittedName>
        <fullName evidence="1">Uncharacterized protein</fullName>
    </submittedName>
</protein>
<dbReference type="Proteomes" id="UP000019364">
    <property type="component" value="Unassembled WGS sequence"/>
</dbReference>
<organism evidence="1 2">
    <name type="scientific">Paenibacillus pini JCM 16418</name>
    <dbReference type="NCBI Taxonomy" id="1236976"/>
    <lineage>
        <taxon>Bacteria</taxon>
        <taxon>Bacillati</taxon>
        <taxon>Bacillota</taxon>
        <taxon>Bacilli</taxon>
        <taxon>Bacillales</taxon>
        <taxon>Paenibacillaceae</taxon>
        <taxon>Paenibacillus</taxon>
    </lineage>
</organism>
<sequence length="64" mass="7243">MELTQSKWCVFEFLKDQTLATGHIPSRDEVETKFAGLDLEELEGGIKEFQLRVGNWGNAKSSLN</sequence>
<dbReference type="RefSeq" id="WP_036646291.1">
    <property type="nucleotide sequence ID" value="NZ_BAVZ01000002.1"/>
</dbReference>
<proteinExistence type="predicted"/>
<dbReference type="STRING" id="1236976.JCM16418_780"/>
<comment type="caution">
    <text evidence="1">The sequence shown here is derived from an EMBL/GenBank/DDBJ whole genome shotgun (WGS) entry which is preliminary data.</text>
</comment>
<accession>W7YGS4</accession>
<dbReference type="OrthoDB" id="2656417at2"/>
<dbReference type="AlphaFoldDB" id="W7YGS4"/>
<keyword evidence="2" id="KW-1185">Reference proteome</keyword>
<evidence type="ECO:0000313" key="2">
    <source>
        <dbReference type="Proteomes" id="UP000019364"/>
    </source>
</evidence>
<evidence type="ECO:0000313" key="1">
    <source>
        <dbReference type="EMBL" id="GAF06798.1"/>
    </source>
</evidence>
<gene>
    <name evidence="1" type="ORF">JCM16418_780</name>
</gene>
<name>W7YGS4_9BACL</name>
<reference evidence="1 2" key="1">
    <citation type="journal article" date="2014" name="Genome Announc.">
        <title>Draft Genome Sequence of Paenibacillus pini JCM 16418T, Isolated from the Rhizosphere of Pine Tree.</title>
        <authorList>
            <person name="Yuki M."/>
            <person name="Oshima K."/>
            <person name="Suda W."/>
            <person name="Oshida Y."/>
            <person name="Kitamura K."/>
            <person name="Iida Y."/>
            <person name="Hattori M."/>
            <person name="Ohkuma M."/>
        </authorList>
    </citation>
    <scope>NUCLEOTIDE SEQUENCE [LARGE SCALE GENOMIC DNA]</scope>
    <source>
        <strain evidence="1 2">JCM 16418</strain>
    </source>
</reference>